<protein>
    <submittedName>
        <fullName evidence="10">Oxidoreductase</fullName>
    </submittedName>
</protein>
<keyword evidence="2" id="KW-0285">Flavoprotein</keyword>
<dbReference type="InterPro" id="IPR001041">
    <property type="entry name" value="2Fe-2S_ferredoxin-type"/>
</dbReference>
<keyword evidence="7" id="KW-0411">Iron-sulfur</keyword>
<dbReference type="CDD" id="cd06185">
    <property type="entry name" value="PDR_like"/>
    <property type="match status" value="1"/>
</dbReference>
<dbReference type="Gene3D" id="2.40.30.10">
    <property type="entry name" value="Translation factors"/>
    <property type="match status" value="1"/>
</dbReference>
<dbReference type="GO" id="GO:0051537">
    <property type="term" value="F:2 iron, 2 sulfur cluster binding"/>
    <property type="evidence" value="ECO:0007669"/>
    <property type="project" value="UniProtKB-KW"/>
</dbReference>
<gene>
    <name evidence="10" type="ORF">F8O05_01175</name>
</gene>
<dbReference type="GO" id="GO:0046872">
    <property type="term" value="F:metal ion binding"/>
    <property type="evidence" value="ECO:0007669"/>
    <property type="project" value="UniProtKB-KW"/>
</dbReference>
<dbReference type="SUPFAM" id="SSF52343">
    <property type="entry name" value="Ferredoxin reductase-like, C-terminal NADP-linked domain"/>
    <property type="match status" value="1"/>
</dbReference>
<dbReference type="InterPro" id="IPR001433">
    <property type="entry name" value="OxRdtase_FAD/NAD-bd"/>
</dbReference>
<dbReference type="Pfam" id="PF00111">
    <property type="entry name" value="Fer2"/>
    <property type="match status" value="1"/>
</dbReference>
<evidence type="ECO:0000256" key="2">
    <source>
        <dbReference type="ARBA" id="ARBA00022630"/>
    </source>
</evidence>
<dbReference type="Proteomes" id="UP000433493">
    <property type="component" value="Unassembled WGS sequence"/>
</dbReference>
<dbReference type="SUPFAM" id="SSF63380">
    <property type="entry name" value="Riboflavin synthase domain-like"/>
    <property type="match status" value="1"/>
</dbReference>
<dbReference type="InterPro" id="IPR036010">
    <property type="entry name" value="2Fe-2S_ferredoxin-like_sf"/>
</dbReference>
<feature type="domain" description="FAD-binding FR-type" evidence="9">
    <location>
        <begin position="9"/>
        <end position="111"/>
    </location>
</feature>
<organism evidence="10 11">
    <name type="scientific">Gulosibacter chungangensis</name>
    <dbReference type="NCBI Taxonomy" id="979746"/>
    <lineage>
        <taxon>Bacteria</taxon>
        <taxon>Bacillati</taxon>
        <taxon>Actinomycetota</taxon>
        <taxon>Actinomycetes</taxon>
        <taxon>Micrococcales</taxon>
        <taxon>Microbacteriaceae</taxon>
        <taxon>Gulosibacter</taxon>
    </lineage>
</organism>
<dbReference type="InterPro" id="IPR050415">
    <property type="entry name" value="MRET"/>
</dbReference>
<sequence>MIRESDLVETLMLVTVLDRVEAADGVVLISVGRADGSELPEWQPGAHIDLRLRDDLVRQYSLCGDPEDRSRYTVGVLLEPESRGGSKHVHESLHVGETLRISRPRNHFELVDADSYIFIAGGIGITPIASMIRAAERAGKPWQLAYGGRSRQSMAFLDELSPHAERVQVLAKDESARINLPELLAAPAEGTAIYVCGPDRLLDETESICEASWPSGALHLERFTAKVIDNSADTAFEIELVQTGKRVTVAADRTVLETLADEGIHVLSSCGEGTCGTCETPVLEGEVDHRDSVLTKEEQDEQDCMMVCVSRAKCALLKLDV</sequence>
<proteinExistence type="predicted"/>
<evidence type="ECO:0000256" key="7">
    <source>
        <dbReference type="ARBA" id="ARBA00023014"/>
    </source>
</evidence>
<keyword evidence="3" id="KW-0001">2Fe-2S</keyword>
<dbReference type="PANTHER" id="PTHR47354:SF1">
    <property type="entry name" value="CARNITINE MONOOXYGENASE REDUCTASE SUBUNIT"/>
    <property type="match status" value="1"/>
</dbReference>
<dbReference type="PANTHER" id="PTHR47354">
    <property type="entry name" value="NADH OXIDOREDUCTASE HCR"/>
    <property type="match status" value="1"/>
</dbReference>
<keyword evidence="4" id="KW-0479">Metal-binding</keyword>
<dbReference type="EMBL" id="WBKB01000001">
    <property type="protein sequence ID" value="KAB1645319.1"/>
    <property type="molecule type" value="Genomic_DNA"/>
</dbReference>
<dbReference type="Gene3D" id="3.10.20.30">
    <property type="match status" value="1"/>
</dbReference>
<feature type="domain" description="2Fe-2S ferredoxin-type" evidence="8">
    <location>
        <begin position="236"/>
        <end position="321"/>
    </location>
</feature>
<name>A0A7J5BIQ4_9MICO</name>
<evidence type="ECO:0000256" key="6">
    <source>
        <dbReference type="ARBA" id="ARBA00023004"/>
    </source>
</evidence>
<dbReference type="InterPro" id="IPR017938">
    <property type="entry name" value="Riboflavin_synthase-like_b-brl"/>
</dbReference>
<reference evidence="10 11" key="1">
    <citation type="submission" date="2019-09" db="EMBL/GenBank/DDBJ databases">
        <title>Phylogeny of genus Pseudoclavibacter and closely related genus.</title>
        <authorList>
            <person name="Li Y."/>
        </authorList>
    </citation>
    <scope>NUCLEOTIDE SEQUENCE [LARGE SCALE GENOMIC DNA]</scope>
    <source>
        <strain evidence="10 11">KCTC 13959</strain>
    </source>
</reference>
<dbReference type="OrthoDB" id="502624at2"/>
<evidence type="ECO:0000256" key="3">
    <source>
        <dbReference type="ARBA" id="ARBA00022714"/>
    </source>
</evidence>
<evidence type="ECO:0000259" key="9">
    <source>
        <dbReference type="PROSITE" id="PS51384"/>
    </source>
</evidence>
<evidence type="ECO:0000313" key="11">
    <source>
        <dbReference type="Proteomes" id="UP000433493"/>
    </source>
</evidence>
<keyword evidence="11" id="KW-1185">Reference proteome</keyword>
<dbReference type="PROSITE" id="PS51085">
    <property type="entry name" value="2FE2S_FER_2"/>
    <property type="match status" value="1"/>
</dbReference>
<dbReference type="InterPro" id="IPR039261">
    <property type="entry name" value="FNR_nucleotide-bd"/>
</dbReference>
<comment type="cofactor">
    <cofactor evidence="1">
        <name>FAD</name>
        <dbReference type="ChEBI" id="CHEBI:57692"/>
    </cofactor>
</comment>
<dbReference type="Gene3D" id="3.40.50.80">
    <property type="entry name" value="Nucleotide-binding domain of ferredoxin-NADP reductase (FNR) module"/>
    <property type="match status" value="1"/>
</dbReference>
<dbReference type="PRINTS" id="PR00409">
    <property type="entry name" value="PHDIOXRDTASE"/>
</dbReference>
<dbReference type="GO" id="GO:0016491">
    <property type="term" value="F:oxidoreductase activity"/>
    <property type="evidence" value="ECO:0007669"/>
    <property type="project" value="UniProtKB-KW"/>
</dbReference>
<comment type="caution">
    <text evidence="10">The sequence shown here is derived from an EMBL/GenBank/DDBJ whole genome shotgun (WGS) entry which is preliminary data.</text>
</comment>
<evidence type="ECO:0000256" key="4">
    <source>
        <dbReference type="ARBA" id="ARBA00022723"/>
    </source>
</evidence>
<evidence type="ECO:0000256" key="1">
    <source>
        <dbReference type="ARBA" id="ARBA00001974"/>
    </source>
</evidence>
<dbReference type="Pfam" id="PF00175">
    <property type="entry name" value="NAD_binding_1"/>
    <property type="match status" value="1"/>
</dbReference>
<accession>A0A7J5BIQ4</accession>
<keyword evidence="6" id="KW-0408">Iron</keyword>
<evidence type="ECO:0000256" key="5">
    <source>
        <dbReference type="ARBA" id="ARBA00023002"/>
    </source>
</evidence>
<dbReference type="PROSITE" id="PS00197">
    <property type="entry name" value="2FE2S_FER_1"/>
    <property type="match status" value="1"/>
</dbReference>
<dbReference type="PROSITE" id="PS51384">
    <property type="entry name" value="FAD_FR"/>
    <property type="match status" value="1"/>
</dbReference>
<dbReference type="InterPro" id="IPR012675">
    <property type="entry name" value="Beta-grasp_dom_sf"/>
</dbReference>
<dbReference type="InterPro" id="IPR006058">
    <property type="entry name" value="2Fe2S_fd_BS"/>
</dbReference>
<dbReference type="CDD" id="cd00207">
    <property type="entry name" value="fer2"/>
    <property type="match status" value="1"/>
</dbReference>
<keyword evidence="5" id="KW-0560">Oxidoreductase</keyword>
<dbReference type="InterPro" id="IPR017927">
    <property type="entry name" value="FAD-bd_FR_type"/>
</dbReference>
<evidence type="ECO:0000259" key="8">
    <source>
        <dbReference type="PROSITE" id="PS51085"/>
    </source>
</evidence>
<dbReference type="SUPFAM" id="SSF54292">
    <property type="entry name" value="2Fe-2S ferredoxin-like"/>
    <property type="match status" value="1"/>
</dbReference>
<evidence type="ECO:0000313" key="10">
    <source>
        <dbReference type="EMBL" id="KAB1645319.1"/>
    </source>
</evidence>
<dbReference type="AlphaFoldDB" id="A0A7J5BIQ4"/>